<feature type="domain" description="Methyl-accepting transducer" evidence="7">
    <location>
        <begin position="394"/>
        <end position="630"/>
    </location>
</feature>
<dbReference type="SUPFAM" id="SSF58104">
    <property type="entry name" value="Methyl-accepting chemotaxis protein (MCP) signaling domain"/>
    <property type="match status" value="1"/>
</dbReference>
<sequence length="667" mass="72649">MKKLLSKLSIVQVSLISSAILTLFVLTLLSQNLLNKWHEVDTIDGDIRLIQLLDALEKVAHHHAVERGLTAGFLGTSEASAMQTAKQKVDTQRQKADQAINNLKAIQADVDGISDKISQNLTILYSHEAGKASLRRQVDARNAPNAFTYYSTLNKIAIDLASSLKNQIKHPQLAEALSAAFLFAQYKERLGQNRGKINGVLAKQQISGAAKADIASYNAEMKLLNDYLMASLLGLPEQRTFSEIWRANESNRIKSITDQLLTSTTPDFSTLPSASEWFPMATKQIGQIKAMLDNQWQSIQANGAEIRASAENDLMMTITAFIATVIIIVLLNLYLFSSLRSQLGYLTKMLKKAERGDLTVELRLETKDELGEISGAIHNTVYAFKALMLGVDKSVKSGTRLNNSMNEKTQLVLAESVKTQSMATNIASAIEEMAATSREIAQAATDTLNASDSLNQQAQQLIDDNKTSQASINDLTISMGTVESLASKMEQQVSSISLILDSISSIAEQTNLLALNAAIEAARAGEHGRGFAVVADEVRSLAGNSKESSEKIAALLGELQNISDEVMQSISNSTGLSKTALEKFEQAKGVSEQVHLQSRQLESLAMNVSSAAEQQSSVAANIATDATNVLDYANHELEASQELELIFEDMKLNAETLQNTMNNFTFK</sequence>
<dbReference type="Pfam" id="PF08376">
    <property type="entry name" value="NIT"/>
    <property type="match status" value="1"/>
</dbReference>
<dbReference type="GO" id="GO:0007165">
    <property type="term" value="P:signal transduction"/>
    <property type="evidence" value="ECO:0007669"/>
    <property type="project" value="UniProtKB-KW"/>
</dbReference>
<dbReference type="GO" id="GO:0016020">
    <property type="term" value="C:membrane"/>
    <property type="evidence" value="ECO:0007669"/>
    <property type="project" value="UniProtKB-SubCell"/>
</dbReference>
<dbReference type="Gene3D" id="1.10.287.950">
    <property type="entry name" value="Methyl-accepting chemotaxis protein"/>
    <property type="match status" value="1"/>
</dbReference>
<protein>
    <submittedName>
        <fullName evidence="9">Chemotaxis protein</fullName>
    </submittedName>
</protein>
<dbReference type="RefSeq" id="WP_116007315.1">
    <property type="nucleotide sequence ID" value="NZ_QUOU01000001.1"/>
</dbReference>
<evidence type="ECO:0000256" key="6">
    <source>
        <dbReference type="SAM" id="Phobius"/>
    </source>
</evidence>
<accession>A0A3E0TNU5</accession>
<comment type="caution">
    <text evidence="9">The sequence shown here is derived from an EMBL/GenBank/DDBJ whole genome shotgun (WGS) entry which is preliminary data.</text>
</comment>
<keyword evidence="2 4" id="KW-0807">Transducer</keyword>
<evidence type="ECO:0000313" key="9">
    <source>
        <dbReference type="EMBL" id="REL26194.1"/>
    </source>
</evidence>
<dbReference type="EMBL" id="QUOU01000001">
    <property type="protein sequence ID" value="REL26194.1"/>
    <property type="molecule type" value="Genomic_DNA"/>
</dbReference>
<dbReference type="SMART" id="SM00283">
    <property type="entry name" value="MA"/>
    <property type="match status" value="1"/>
</dbReference>
<keyword evidence="6" id="KW-0812">Transmembrane</keyword>
<feature type="transmembrane region" description="Helical" evidence="6">
    <location>
        <begin position="314"/>
        <end position="336"/>
    </location>
</feature>
<proteinExistence type="inferred from homology"/>
<keyword evidence="6" id="KW-1133">Transmembrane helix</keyword>
<evidence type="ECO:0000259" key="7">
    <source>
        <dbReference type="PROSITE" id="PS50111"/>
    </source>
</evidence>
<organism evidence="9 10">
    <name type="scientific">Thalassotalea euphylliae</name>
    <dbReference type="NCBI Taxonomy" id="1655234"/>
    <lineage>
        <taxon>Bacteria</taxon>
        <taxon>Pseudomonadati</taxon>
        <taxon>Pseudomonadota</taxon>
        <taxon>Gammaproteobacteria</taxon>
        <taxon>Alteromonadales</taxon>
        <taxon>Colwelliaceae</taxon>
        <taxon>Thalassotalea</taxon>
    </lineage>
</organism>
<dbReference type="PROSITE" id="PS50885">
    <property type="entry name" value="HAMP"/>
    <property type="match status" value="1"/>
</dbReference>
<dbReference type="InterPro" id="IPR013587">
    <property type="entry name" value="Nitrate/nitrite_sensing"/>
</dbReference>
<feature type="coiled-coil region" evidence="5">
    <location>
        <begin position="82"/>
        <end position="109"/>
    </location>
</feature>
<gene>
    <name evidence="9" type="ORF">DXX93_06080</name>
</gene>
<keyword evidence="5" id="KW-0175">Coiled coil</keyword>
<evidence type="ECO:0000259" key="8">
    <source>
        <dbReference type="PROSITE" id="PS50885"/>
    </source>
</evidence>
<dbReference type="Pfam" id="PF00015">
    <property type="entry name" value="MCPsignal"/>
    <property type="match status" value="1"/>
</dbReference>
<dbReference type="PROSITE" id="PS50111">
    <property type="entry name" value="CHEMOTAXIS_TRANSDUC_2"/>
    <property type="match status" value="1"/>
</dbReference>
<dbReference type="OrthoDB" id="2489132at2"/>
<dbReference type="Proteomes" id="UP000256478">
    <property type="component" value="Unassembled WGS sequence"/>
</dbReference>
<evidence type="ECO:0000256" key="5">
    <source>
        <dbReference type="SAM" id="Coils"/>
    </source>
</evidence>
<evidence type="ECO:0000256" key="4">
    <source>
        <dbReference type="PROSITE-ProRule" id="PRU00284"/>
    </source>
</evidence>
<comment type="similarity">
    <text evidence="3">Belongs to the methyl-accepting chemotaxis (MCP) protein family.</text>
</comment>
<evidence type="ECO:0000313" key="10">
    <source>
        <dbReference type="Proteomes" id="UP000256478"/>
    </source>
</evidence>
<dbReference type="GO" id="GO:0006935">
    <property type="term" value="P:chemotaxis"/>
    <property type="evidence" value="ECO:0007669"/>
    <property type="project" value="UniProtKB-ARBA"/>
</dbReference>
<feature type="domain" description="HAMP" evidence="8">
    <location>
        <begin position="337"/>
        <end position="389"/>
    </location>
</feature>
<evidence type="ECO:0000256" key="3">
    <source>
        <dbReference type="ARBA" id="ARBA00029447"/>
    </source>
</evidence>
<dbReference type="PANTHER" id="PTHR32089:SF112">
    <property type="entry name" value="LYSOZYME-LIKE PROTEIN-RELATED"/>
    <property type="match status" value="1"/>
</dbReference>
<keyword evidence="6" id="KW-0472">Membrane</keyword>
<name>A0A3E0TNU5_9GAMM</name>
<reference evidence="9 10" key="1">
    <citation type="submission" date="2018-08" db="EMBL/GenBank/DDBJ databases">
        <title>Thalassotalea euphylliae genome.</title>
        <authorList>
            <person name="Summers S."/>
            <person name="Rice S.A."/>
            <person name="Freckelton M.L."/>
            <person name="Nedved B.T."/>
            <person name="Hadfield M.G."/>
        </authorList>
    </citation>
    <scope>NUCLEOTIDE SEQUENCE [LARGE SCALE GENOMIC DNA]</scope>
    <source>
        <strain evidence="9 10">H1</strain>
    </source>
</reference>
<evidence type="ECO:0000256" key="2">
    <source>
        <dbReference type="ARBA" id="ARBA00023224"/>
    </source>
</evidence>
<comment type="subcellular location">
    <subcellularLocation>
        <location evidence="1">Membrane</location>
    </subcellularLocation>
</comment>
<dbReference type="InterPro" id="IPR004089">
    <property type="entry name" value="MCPsignal_dom"/>
</dbReference>
<dbReference type="AlphaFoldDB" id="A0A3E0TNU5"/>
<dbReference type="InterPro" id="IPR003660">
    <property type="entry name" value="HAMP_dom"/>
</dbReference>
<dbReference type="PANTHER" id="PTHR32089">
    <property type="entry name" value="METHYL-ACCEPTING CHEMOTAXIS PROTEIN MCPB"/>
    <property type="match status" value="1"/>
</dbReference>
<evidence type="ECO:0000256" key="1">
    <source>
        <dbReference type="ARBA" id="ARBA00004370"/>
    </source>
</evidence>